<dbReference type="EMBL" id="CADCTK010000874">
    <property type="protein sequence ID" value="CAA9286395.1"/>
    <property type="molecule type" value="Genomic_DNA"/>
</dbReference>
<accession>A0A6J4JSX9</accession>
<gene>
    <name evidence="1" type="ORF">AVDCRST_MAG26-3765</name>
</gene>
<dbReference type="AlphaFoldDB" id="A0A6J4JSX9"/>
<reference evidence="1" key="1">
    <citation type="submission" date="2020-02" db="EMBL/GenBank/DDBJ databases">
        <authorList>
            <person name="Meier V. D."/>
        </authorList>
    </citation>
    <scope>NUCLEOTIDE SEQUENCE</scope>
    <source>
        <strain evidence="1">AVDCRST_MAG26</strain>
    </source>
</reference>
<sequence>MPHDILRYLQERNSHYMLELASWASVESCTDDRE</sequence>
<organism evidence="1">
    <name type="scientific">uncultured Chloroflexia bacterium</name>
    <dbReference type="NCBI Taxonomy" id="1672391"/>
    <lineage>
        <taxon>Bacteria</taxon>
        <taxon>Bacillati</taxon>
        <taxon>Chloroflexota</taxon>
        <taxon>Chloroflexia</taxon>
        <taxon>environmental samples</taxon>
    </lineage>
</organism>
<proteinExistence type="predicted"/>
<name>A0A6J4JSX9_9CHLR</name>
<protein>
    <submittedName>
        <fullName evidence="1">Uncharacterized protein</fullName>
    </submittedName>
</protein>
<evidence type="ECO:0000313" key="1">
    <source>
        <dbReference type="EMBL" id="CAA9286395.1"/>
    </source>
</evidence>
<feature type="non-terminal residue" evidence="1">
    <location>
        <position position="34"/>
    </location>
</feature>